<sequence>MRQVDRATADLKNTNVRLKETVTQLIVFVVVENREDVKMDNYEAINGGHRKKWIPQTFPLEACRRVVLVASGTSKSKCKSKHTLVDSWDGKDPTSGIKMIEKGGPLIGSYDRNRDKLRLQENNSLTKTPSEG</sequence>
<accession>A0AAV9BHY4</accession>
<dbReference type="Proteomes" id="UP001179952">
    <property type="component" value="Unassembled WGS sequence"/>
</dbReference>
<dbReference type="EMBL" id="JAUJYN010000003">
    <property type="protein sequence ID" value="KAK1275722.1"/>
    <property type="molecule type" value="Genomic_DNA"/>
</dbReference>
<comment type="caution">
    <text evidence="2">The sequence shown here is derived from an EMBL/GenBank/DDBJ whole genome shotgun (WGS) entry which is preliminary data.</text>
</comment>
<gene>
    <name evidence="2" type="ORF">QJS04_geneDACA001634</name>
</gene>
<organism evidence="2 3">
    <name type="scientific">Acorus gramineus</name>
    <name type="common">Dwarf sweet flag</name>
    <dbReference type="NCBI Taxonomy" id="55184"/>
    <lineage>
        <taxon>Eukaryota</taxon>
        <taxon>Viridiplantae</taxon>
        <taxon>Streptophyta</taxon>
        <taxon>Embryophyta</taxon>
        <taxon>Tracheophyta</taxon>
        <taxon>Spermatophyta</taxon>
        <taxon>Magnoliopsida</taxon>
        <taxon>Liliopsida</taxon>
        <taxon>Acoraceae</taxon>
        <taxon>Acorus</taxon>
    </lineage>
</organism>
<protein>
    <submittedName>
        <fullName evidence="2">Uncharacterized protein</fullName>
    </submittedName>
</protein>
<reference evidence="2" key="2">
    <citation type="submission" date="2023-06" db="EMBL/GenBank/DDBJ databases">
        <authorList>
            <person name="Ma L."/>
            <person name="Liu K.-W."/>
            <person name="Li Z."/>
            <person name="Hsiao Y.-Y."/>
            <person name="Qi Y."/>
            <person name="Fu T."/>
            <person name="Tang G."/>
            <person name="Zhang D."/>
            <person name="Sun W.-H."/>
            <person name="Liu D.-K."/>
            <person name="Li Y."/>
            <person name="Chen G.-Z."/>
            <person name="Liu X.-D."/>
            <person name="Liao X.-Y."/>
            <person name="Jiang Y.-T."/>
            <person name="Yu X."/>
            <person name="Hao Y."/>
            <person name="Huang J."/>
            <person name="Zhao X.-W."/>
            <person name="Ke S."/>
            <person name="Chen Y.-Y."/>
            <person name="Wu W.-L."/>
            <person name="Hsu J.-L."/>
            <person name="Lin Y.-F."/>
            <person name="Huang M.-D."/>
            <person name="Li C.-Y."/>
            <person name="Huang L."/>
            <person name="Wang Z.-W."/>
            <person name="Zhao X."/>
            <person name="Zhong W.-Y."/>
            <person name="Peng D.-H."/>
            <person name="Ahmad S."/>
            <person name="Lan S."/>
            <person name="Zhang J.-S."/>
            <person name="Tsai W.-C."/>
            <person name="Van De Peer Y."/>
            <person name="Liu Z.-J."/>
        </authorList>
    </citation>
    <scope>NUCLEOTIDE SEQUENCE</scope>
    <source>
        <strain evidence="2">SCP</strain>
        <tissue evidence="2">Leaves</tissue>
    </source>
</reference>
<proteinExistence type="predicted"/>
<name>A0AAV9BHY4_ACOGR</name>
<evidence type="ECO:0000313" key="3">
    <source>
        <dbReference type="Proteomes" id="UP001179952"/>
    </source>
</evidence>
<dbReference type="AlphaFoldDB" id="A0AAV9BHY4"/>
<feature type="region of interest" description="Disordered" evidence="1">
    <location>
        <begin position="102"/>
        <end position="132"/>
    </location>
</feature>
<reference evidence="2" key="1">
    <citation type="journal article" date="2023" name="Nat. Commun.">
        <title>Diploid and tetraploid genomes of Acorus and the evolution of monocots.</title>
        <authorList>
            <person name="Ma L."/>
            <person name="Liu K.W."/>
            <person name="Li Z."/>
            <person name="Hsiao Y.Y."/>
            <person name="Qi Y."/>
            <person name="Fu T."/>
            <person name="Tang G.D."/>
            <person name="Zhang D."/>
            <person name="Sun W.H."/>
            <person name="Liu D.K."/>
            <person name="Li Y."/>
            <person name="Chen G.Z."/>
            <person name="Liu X.D."/>
            <person name="Liao X.Y."/>
            <person name="Jiang Y.T."/>
            <person name="Yu X."/>
            <person name="Hao Y."/>
            <person name="Huang J."/>
            <person name="Zhao X.W."/>
            <person name="Ke S."/>
            <person name="Chen Y.Y."/>
            <person name="Wu W.L."/>
            <person name="Hsu J.L."/>
            <person name="Lin Y.F."/>
            <person name="Huang M.D."/>
            <person name="Li C.Y."/>
            <person name="Huang L."/>
            <person name="Wang Z.W."/>
            <person name="Zhao X."/>
            <person name="Zhong W.Y."/>
            <person name="Peng D.H."/>
            <person name="Ahmad S."/>
            <person name="Lan S."/>
            <person name="Zhang J.S."/>
            <person name="Tsai W.C."/>
            <person name="Van de Peer Y."/>
            <person name="Liu Z.J."/>
        </authorList>
    </citation>
    <scope>NUCLEOTIDE SEQUENCE</scope>
    <source>
        <strain evidence="2">SCP</strain>
    </source>
</reference>
<keyword evidence="3" id="KW-1185">Reference proteome</keyword>
<feature type="compositionally biased region" description="Polar residues" evidence="1">
    <location>
        <begin position="120"/>
        <end position="132"/>
    </location>
</feature>
<evidence type="ECO:0000256" key="1">
    <source>
        <dbReference type="SAM" id="MobiDB-lite"/>
    </source>
</evidence>
<evidence type="ECO:0000313" key="2">
    <source>
        <dbReference type="EMBL" id="KAK1275722.1"/>
    </source>
</evidence>